<dbReference type="Proteomes" id="UP001396334">
    <property type="component" value="Unassembled WGS sequence"/>
</dbReference>
<proteinExistence type="predicted"/>
<name>A0ABR2QPF8_9ROSI</name>
<sequence>MSESMKVKKTVGRAIDIVVTHVKPLKAVKVKEAVVCTWKERAGNATVTEIDTNYMTSEIVAFDSLPRTTIKAYVPRLCLGVNIIVIIPTEFRYKNGVFQMEQSSSLVRGDINERMEEERRKTNSMKDATLTPIPGKGAPFFFSQETNKC</sequence>
<keyword evidence="3" id="KW-1185">Reference proteome</keyword>
<feature type="region of interest" description="Disordered" evidence="1">
    <location>
        <begin position="118"/>
        <end position="149"/>
    </location>
</feature>
<evidence type="ECO:0000313" key="3">
    <source>
        <dbReference type="Proteomes" id="UP001396334"/>
    </source>
</evidence>
<reference evidence="2 3" key="1">
    <citation type="journal article" date="2024" name="G3 (Bethesda)">
        <title>Genome assembly of Hibiscus sabdariffa L. provides insights into metabolisms of medicinal natural products.</title>
        <authorList>
            <person name="Kim T."/>
        </authorList>
    </citation>
    <scope>NUCLEOTIDE SEQUENCE [LARGE SCALE GENOMIC DNA]</scope>
    <source>
        <strain evidence="2">TK-2024</strain>
        <tissue evidence="2">Old leaves</tissue>
    </source>
</reference>
<organism evidence="2 3">
    <name type="scientific">Hibiscus sabdariffa</name>
    <name type="common">roselle</name>
    <dbReference type="NCBI Taxonomy" id="183260"/>
    <lineage>
        <taxon>Eukaryota</taxon>
        <taxon>Viridiplantae</taxon>
        <taxon>Streptophyta</taxon>
        <taxon>Embryophyta</taxon>
        <taxon>Tracheophyta</taxon>
        <taxon>Spermatophyta</taxon>
        <taxon>Magnoliopsida</taxon>
        <taxon>eudicotyledons</taxon>
        <taxon>Gunneridae</taxon>
        <taxon>Pentapetalae</taxon>
        <taxon>rosids</taxon>
        <taxon>malvids</taxon>
        <taxon>Malvales</taxon>
        <taxon>Malvaceae</taxon>
        <taxon>Malvoideae</taxon>
        <taxon>Hibiscus</taxon>
    </lineage>
</organism>
<gene>
    <name evidence="2" type="ORF">V6N11_025103</name>
</gene>
<dbReference type="EMBL" id="JBBPBN010000035">
    <property type="protein sequence ID" value="KAK9002424.1"/>
    <property type="molecule type" value="Genomic_DNA"/>
</dbReference>
<protein>
    <submittedName>
        <fullName evidence="2">Uncharacterized protein</fullName>
    </submittedName>
</protein>
<accession>A0ABR2QPF8</accession>
<evidence type="ECO:0000313" key="2">
    <source>
        <dbReference type="EMBL" id="KAK9002424.1"/>
    </source>
</evidence>
<evidence type="ECO:0000256" key="1">
    <source>
        <dbReference type="SAM" id="MobiDB-lite"/>
    </source>
</evidence>
<comment type="caution">
    <text evidence="2">The sequence shown here is derived from an EMBL/GenBank/DDBJ whole genome shotgun (WGS) entry which is preliminary data.</text>
</comment>